<accession>A0A7U3UTM0</accession>
<dbReference type="InterPro" id="IPR009057">
    <property type="entry name" value="Homeodomain-like_sf"/>
</dbReference>
<dbReference type="SUPFAM" id="SSF48498">
    <property type="entry name" value="Tetracyclin repressor-like, C-terminal domain"/>
    <property type="match status" value="1"/>
</dbReference>
<sequence length="242" mass="25238">MASEQAGGGRRTSAARARLLGTATRIFYTEGIHSVGVDRIIAEAQVTRATLYRHFTGKEELVLAYIDQADQGMRAGIEAARSGKRTAAGPGDGEPADAGLADAGPADAGPATGAPAPGEPPAGEPSAADAVRAVARFITDGIRSPGFRGCAFLNAAAEYPDPAHPIHQAVLAHRQWFLETVTGLLARVGDEPADEAGRHFVMLRDGAMAAGCLFDPELITETFLRGVEGILRVRGDRTARAT</sequence>
<reference evidence="5 6" key="3">
    <citation type="journal article" date="2011" name="Nat. Chem. Biol.">
        <title>Reveromycin A biosynthesis uses RevG and RevJ for stereospecific spiroacetal formation.</title>
        <authorList>
            <person name="Takahashi S."/>
            <person name="Toyoda A."/>
            <person name="Sekiyama Y."/>
            <person name="Takagi H."/>
            <person name="Nogawa T."/>
            <person name="Uramoto M."/>
            <person name="Suzuki R."/>
            <person name="Koshino H."/>
            <person name="Kumano T."/>
            <person name="Panthee S."/>
            <person name="Dairi T."/>
            <person name="Ishikawa J."/>
            <person name="Ikeda H."/>
            <person name="Sakaki Y."/>
            <person name="Osada H."/>
        </authorList>
    </citation>
    <scope>NUCLEOTIDE SEQUENCE [LARGE SCALE GENOMIC DNA]</scope>
    <source>
        <strain evidence="5 6">SN-593</strain>
    </source>
</reference>
<evidence type="ECO:0000313" key="6">
    <source>
        <dbReference type="Proteomes" id="UP000595703"/>
    </source>
</evidence>
<dbReference type="Gene3D" id="1.10.357.10">
    <property type="entry name" value="Tetracycline Repressor, domain 2"/>
    <property type="match status" value="2"/>
</dbReference>
<dbReference type="KEGG" id="arev:RVR_4719"/>
<dbReference type="Pfam" id="PF00440">
    <property type="entry name" value="TetR_N"/>
    <property type="match status" value="1"/>
</dbReference>
<dbReference type="GO" id="GO:0003700">
    <property type="term" value="F:DNA-binding transcription factor activity"/>
    <property type="evidence" value="ECO:0007669"/>
    <property type="project" value="TreeGrafter"/>
</dbReference>
<dbReference type="InterPro" id="IPR001647">
    <property type="entry name" value="HTH_TetR"/>
</dbReference>
<dbReference type="PANTHER" id="PTHR30055:SF200">
    <property type="entry name" value="HTH-TYPE TRANSCRIPTIONAL REPRESSOR BDCR"/>
    <property type="match status" value="1"/>
</dbReference>
<feature type="region of interest" description="Disordered" evidence="3">
    <location>
        <begin position="80"/>
        <end position="128"/>
    </location>
</feature>
<evidence type="ECO:0000256" key="3">
    <source>
        <dbReference type="SAM" id="MobiDB-lite"/>
    </source>
</evidence>
<dbReference type="PROSITE" id="PS50977">
    <property type="entry name" value="HTH_TETR_2"/>
    <property type="match status" value="1"/>
</dbReference>
<feature type="DNA-binding region" description="H-T-H motif" evidence="2">
    <location>
        <begin position="36"/>
        <end position="55"/>
    </location>
</feature>
<dbReference type="Proteomes" id="UP000595703">
    <property type="component" value="Chromosome"/>
</dbReference>
<feature type="domain" description="HTH tetR-type" evidence="4">
    <location>
        <begin position="13"/>
        <end position="73"/>
    </location>
</feature>
<protein>
    <submittedName>
        <fullName evidence="5">Putative transcriptional regulator</fullName>
    </submittedName>
</protein>
<reference evidence="5 6" key="4">
    <citation type="journal article" date="2020" name="Sci. Rep.">
        <title>beta-carboline chemical signals induce reveromycin production through a LuxR family regulator in Streptomyces sp. SN-593.</title>
        <authorList>
            <person name="Panthee S."/>
            <person name="Kito N."/>
            <person name="Hayashi T."/>
            <person name="Shimizu T."/>
            <person name="Ishikawa J."/>
            <person name="Hamamoto H."/>
            <person name="Osada H."/>
            <person name="Takahashi S."/>
        </authorList>
    </citation>
    <scope>NUCLEOTIDE SEQUENCE [LARGE SCALE GENOMIC DNA]</scope>
    <source>
        <strain evidence="5 6">SN-593</strain>
    </source>
</reference>
<proteinExistence type="predicted"/>
<evidence type="ECO:0000259" key="4">
    <source>
        <dbReference type="PROSITE" id="PS50977"/>
    </source>
</evidence>
<name>A0A7U3UTM0_9ACTN</name>
<dbReference type="PANTHER" id="PTHR30055">
    <property type="entry name" value="HTH-TYPE TRANSCRIPTIONAL REGULATOR RUTR"/>
    <property type="match status" value="1"/>
</dbReference>
<evidence type="ECO:0000256" key="2">
    <source>
        <dbReference type="PROSITE-ProRule" id="PRU00335"/>
    </source>
</evidence>
<dbReference type="AlphaFoldDB" id="A0A7U3UTM0"/>
<dbReference type="PRINTS" id="PR00455">
    <property type="entry name" value="HTHTETR"/>
</dbReference>
<keyword evidence="6" id="KW-1185">Reference proteome</keyword>
<organism evidence="5 6">
    <name type="scientific">Actinacidiphila reveromycinica</name>
    <dbReference type="NCBI Taxonomy" id="659352"/>
    <lineage>
        <taxon>Bacteria</taxon>
        <taxon>Bacillati</taxon>
        <taxon>Actinomycetota</taxon>
        <taxon>Actinomycetes</taxon>
        <taxon>Kitasatosporales</taxon>
        <taxon>Streptomycetaceae</taxon>
        <taxon>Actinacidiphila</taxon>
    </lineage>
</organism>
<reference evidence="5 6" key="1">
    <citation type="journal article" date="2010" name="J. Bacteriol.">
        <title>Biochemical characterization of a novel indole prenyltransferase from Streptomyces sp. SN-593.</title>
        <authorList>
            <person name="Takahashi S."/>
            <person name="Takagi H."/>
            <person name="Toyoda A."/>
            <person name="Uramoto M."/>
            <person name="Nogawa T."/>
            <person name="Ueki M."/>
            <person name="Sakaki Y."/>
            <person name="Osada H."/>
        </authorList>
    </citation>
    <scope>NUCLEOTIDE SEQUENCE [LARGE SCALE GENOMIC DNA]</scope>
    <source>
        <strain evidence="5 6">SN-593</strain>
    </source>
</reference>
<feature type="compositionally biased region" description="Low complexity" evidence="3">
    <location>
        <begin position="96"/>
        <end position="116"/>
    </location>
</feature>
<dbReference type="EMBL" id="AP018365">
    <property type="protein sequence ID" value="BBA98513.1"/>
    <property type="molecule type" value="Genomic_DNA"/>
</dbReference>
<dbReference type="InterPro" id="IPR050109">
    <property type="entry name" value="HTH-type_TetR-like_transc_reg"/>
</dbReference>
<reference evidence="5 6" key="2">
    <citation type="journal article" date="2011" name="J. Antibiot.">
        <title>Furaquinocins I and J: novel polyketide isoprenoid hybrid compounds from Streptomyces reveromyceticus SN-593.</title>
        <authorList>
            <person name="Panthee S."/>
            <person name="Takahashi S."/>
            <person name="Takagi H."/>
            <person name="Nogawa T."/>
            <person name="Oowada E."/>
            <person name="Uramoto M."/>
            <person name="Osada H."/>
        </authorList>
    </citation>
    <scope>NUCLEOTIDE SEQUENCE [LARGE SCALE GENOMIC DNA]</scope>
    <source>
        <strain evidence="5 6">SN-593</strain>
    </source>
</reference>
<dbReference type="GO" id="GO:0000976">
    <property type="term" value="F:transcription cis-regulatory region binding"/>
    <property type="evidence" value="ECO:0007669"/>
    <property type="project" value="TreeGrafter"/>
</dbReference>
<evidence type="ECO:0000256" key="1">
    <source>
        <dbReference type="ARBA" id="ARBA00023125"/>
    </source>
</evidence>
<keyword evidence="1 2" id="KW-0238">DNA-binding</keyword>
<gene>
    <name evidence="5" type="ORF">RVR_4719</name>
</gene>
<dbReference type="RefSeq" id="WP_202234651.1">
    <property type="nucleotide sequence ID" value="NZ_AP018365.1"/>
</dbReference>
<dbReference type="SUPFAM" id="SSF46689">
    <property type="entry name" value="Homeodomain-like"/>
    <property type="match status" value="1"/>
</dbReference>
<dbReference type="InterPro" id="IPR036271">
    <property type="entry name" value="Tet_transcr_reg_TetR-rel_C_sf"/>
</dbReference>
<evidence type="ECO:0000313" key="5">
    <source>
        <dbReference type="EMBL" id="BBA98513.1"/>
    </source>
</evidence>